<feature type="compositionally biased region" description="Basic and acidic residues" evidence="2">
    <location>
        <begin position="133"/>
        <end position="142"/>
    </location>
</feature>
<proteinExistence type="predicted"/>
<keyword evidence="1" id="KW-0863">Zinc-finger</keyword>
<dbReference type="AlphaFoldDB" id="A0A7G2CCQ0"/>
<gene>
    <name evidence="4" type="ORF">ADEAN_000507600</name>
</gene>
<feature type="compositionally biased region" description="Basic and acidic residues" evidence="2">
    <location>
        <begin position="213"/>
        <end position="227"/>
    </location>
</feature>
<dbReference type="VEuPathDB" id="TriTrypDB:ADEAN_000507600"/>
<evidence type="ECO:0000259" key="3">
    <source>
        <dbReference type="PROSITE" id="PS50089"/>
    </source>
</evidence>
<dbReference type="GO" id="GO:0008270">
    <property type="term" value="F:zinc ion binding"/>
    <property type="evidence" value="ECO:0007669"/>
    <property type="project" value="UniProtKB-KW"/>
</dbReference>
<dbReference type="EMBL" id="LR877153">
    <property type="protein sequence ID" value="CAD2217598.1"/>
    <property type="molecule type" value="Genomic_DNA"/>
</dbReference>
<evidence type="ECO:0000256" key="1">
    <source>
        <dbReference type="PROSITE-ProRule" id="PRU00175"/>
    </source>
</evidence>
<evidence type="ECO:0000313" key="4">
    <source>
        <dbReference type="EMBL" id="CAD2217598.1"/>
    </source>
</evidence>
<evidence type="ECO:0000256" key="2">
    <source>
        <dbReference type="SAM" id="MobiDB-lite"/>
    </source>
</evidence>
<feature type="domain" description="RING-type" evidence="3">
    <location>
        <begin position="30"/>
        <end position="83"/>
    </location>
</feature>
<reference evidence="4 5" key="1">
    <citation type="submission" date="2020-08" db="EMBL/GenBank/DDBJ databases">
        <authorList>
            <person name="Newling K."/>
            <person name="Davey J."/>
            <person name="Forrester S."/>
        </authorList>
    </citation>
    <scope>NUCLEOTIDE SEQUENCE [LARGE SCALE GENOMIC DNA]</scope>
    <source>
        <strain evidence="5">Crithidia deanei Carvalho (ATCC PRA-265)</strain>
    </source>
</reference>
<keyword evidence="1" id="KW-0479">Metal-binding</keyword>
<organism evidence="4 5">
    <name type="scientific">Angomonas deanei</name>
    <dbReference type="NCBI Taxonomy" id="59799"/>
    <lineage>
        <taxon>Eukaryota</taxon>
        <taxon>Discoba</taxon>
        <taxon>Euglenozoa</taxon>
        <taxon>Kinetoplastea</taxon>
        <taxon>Metakinetoplastina</taxon>
        <taxon>Trypanosomatida</taxon>
        <taxon>Trypanosomatidae</taxon>
        <taxon>Strigomonadinae</taxon>
        <taxon>Angomonas</taxon>
    </lineage>
</organism>
<keyword evidence="1" id="KW-0862">Zinc</keyword>
<name>A0A7G2CCQ0_9TRYP</name>
<keyword evidence="5" id="KW-1185">Reference proteome</keyword>
<dbReference type="InterPro" id="IPR001841">
    <property type="entry name" value="Znf_RING"/>
</dbReference>
<sequence>MAGLQSQNISVASARGPAAAGGRQSDRSTCIFCKSKSTPSAADPHAPVFAFFSLADCRHYACQPCALVHCDATGRHIYCPSCQCTSRLSQSGKRRTGSKAGRREQEKERVGIDDGVSSVASRRSKGHTPRSALRKDNAERRAHSSVQFAKEPEEGRSTSPLTRETVAQVPSDPALARKRAQEDEELSQATKASEPGMGLFSLTAPKPRRLRKRSESKERDGSKERRGSKERKKSASYAVRPRSQVTAVLAATTARVCCPAAVGTAHGRGG</sequence>
<protein>
    <recommendedName>
        <fullName evidence="3">RING-type domain-containing protein</fullName>
    </recommendedName>
</protein>
<dbReference type="PROSITE" id="PS50089">
    <property type="entry name" value="ZF_RING_2"/>
    <property type="match status" value="1"/>
</dbReference>
<evidence type="ECO:0000313" key="5">
    <source>
        <dbReference type="Proteomes" id="UP000515908"/>
    </source>
</evidence>
<dbReference type="Proteomes" id="UP000515908">
    <property type="component" value="Chromosome 09"/>
</dbReference>
<feature type="region of interest" description="Disordered" evidence="2">
    <location>
        <begin position="87"/>
        <end position="240"/>
    </location>
</feature>
<feature type="compositionally biased region" description="Basic and acidic residues" evidence="2">
    <location>
        <begin position="101"/>
        <end position="112"/>
    </location>
</feature>
<accession>A0A7G2CCQ0</accession>